<feature type="region of interest" description="Disordered" evidence="3">
    <location>
        <begin position="1"/>
        <end position="34"/>
    </location>
</feature>
<feature type="compositionally biased region" description="Polar residues" evidence="3">
    <location>
        <begin position="161"/>
        <end position="170"/>
    </location>
</feature>
<keyword evidence="6" id="KW-1185">Reference proteome</keyword>
<feature type="compositionally biased region" description="Basic and acidic residues" evidence="3">
    <location>
        <begin position="229"/>
        <end position="245"/>
    </location>
</feature>
<keyword evidence="1" id="KW-0238">DNA-binding</keyword>
<dbReference type="Pfam" id="PF11831">
    <property type="entry name" value="Myb_Cef"/>
    <property type="match status" value="1"/>
</dbReference>
<feature type="compositionally biased region" description="Gly residues" evidence="3">
    <location>
        <begin position="173"/>
        <end position="191"/>
    </location>
</feature>
<dbReference type="GO" id="GO:0005681">
    <property type="term" value="C:spliceosomal complex"/>
    <property type="evidence" value="ECO:0007669"/>
    <property type="project" value="TreeGrafter"/>
</dbReference>
<feature type="compositionally biased region" description="Low complexity" evidence="3">
    <location>
        <begin position="208"/>
        <end position="221"/>
    </location>
</feature>
<feature type="compositionally biased region" description="Basic and acidic residues" evidence="3">
    <location>
        <begin position="293"/>
        <end position="309"/>
    </location>
</feature>
<dbReference type="GO" id="GO:0000974">
    <property type="term" value="C:Prp19 complex"/>
    <property type="evidence" value="ECO:0007669"/>
    <property type="project" value="InterPro"/>
</dbReference>
<protein>
    <recommendedName>
        <fullName evidence="4">Pre-mRNA splicing factor component Cdc5p/Cef1 C-terminal domain-containing protein</fullName>
    </recommendedName>
</protein>
<keyword evidence="2" id="KW-0539">Nucleus</keyword>
<evidence type="ECO:0000313" key="6">
    <source>
        <dbReference type="Proteomes" id="UP000002630"/>
    </source>
</evidence>
<dbReference type="AlphaFoldDB" id="D7FTA5"/>
<reference evidence="5 6" key="1">
    <citation type="journal article" date="2010" name="Nature">
        <title>The Ectocarpus genome and the independent evolution of multicellularity in brown algae.</title>
        <authorList>
            <person name="Cock J.M."/>
            <person name="Sterck L."/>
            <person name="Rouze P."/>
            <person name="Scornet D."/>
            <person name="Allen A.E."/>
            <person name="Amoutzias G."/>
            <person name="Anthouard V."/>
            <person name="Artiguenave F."/>
            <person name="Aury J.M."/>
            <person name="Badger J.H."/>
            <person name="Beszteri B."/>
            <person name="Billiau K."/>
            <person name="Bonnet E."/>
            <person name="Bothwell J.H."/>
            <person name="Bowler C."/>
            <person name="Boyen C."/>
            <person name="Brownlee C."/>
            <person name="Carrano C.J."/>
            <person name="Charrier B."/>
            <person name="Cho G.Y."/>
            <person name="Coelho S.M."/>
            <person name="Collen J."/>
            <person name="Corre E."/>
            <person name="Da Silva C."/>
            <person name="Delage L."/>
            <person name="Delaroque N."/>
            <person name="Dittami S.M."/>
            <person name="Doulbeau S."/>
            <person name="Elias M."/>
            <person name="Farnham G."/>
            <person name="Gachon C.M."/>
            <person name="Gschloessl B."/>
            <person name="Heesch S."/>
            <person name="Jabbari K."/>
            <person name="Jubin C."/>
            <person name="Kawai H."/>
            <person name="Kimura K."/>
            <person name="Kloareg B."/>
            <person name="Kupper F.C."/>
            <person name="Lang D."/>
            <person name="Le Bail A."/>
            <person name="Leblanc C."/>
            <person name="Lerouge P."/>
            <person name="Lohr M."/>
            <person name="Lopez P.J."/>
            <person name="Martens C."/>
            <person name="Maumus F."/>
            <person name="Michel G."/>
            <person name="Miranda-Saavedra D."/>
            <person name="Morales J."/>
            <person name="Moreau H."/>
            <person name="Motomura T."/>
            <person name="Nagasato C."/>
            <person name="Napoli C.A."/>
            <person name="Nelson D.R."/>
            <person name="Nyvall-Collen P."/>
            <person name="Peters A.F."/>
            <person name="Pommier C."/>
            <person name="Potin P."/>
            <person name="Poulain J."/>
            <person name="Quesneville H."/>
            <person name="Read B."/>
            <person name="Rensing S.A."/>
            <person name="Ritter A."/>
            <person name="Rousvoal S."/>
            <person name="Samanta M."/>
            <person name="Samson G."/>
            <person name="Schroeder D.C."/>
            <person name="Segurens B."/>
            <person name="Strittmatter M."/>
            <person name="Tonon T."/>
            <person name="Tregear J.W."/>
            <person name="Valentin K."/>
            <person name="von Dassow P."/>
            <person name="Yamagishi T."/>
            <person name="Van de Peer Y."/>
            <person name="Wincker P."/>
        </authorList>
    </citation>
    <scope>NUCLEOTIDE SEQUENCE [LARGE SCALE GENOMIC DNA]</scope>
    <source>
        <strain evidence="6">Ec32 / CCAP1310/4</strain>
    </source>
</reference>
<dbReference type="eggNOG" id="KOG0050">
    <property type="taxonomic scope" value="Eukaryota"/>
</dbReference>
<dbReference type="EMBL" id="FN648429">
    <property type="protein sequence ID" value="CBJ31371.1"/>
    <property type="molecule type" value="Genomic_DNA"/>
</dbReference>
<sequence length="315" mass="33067">MGFSSYPSLGFLQDLEDKRRDEEDERSRKKDEAKIKKMMKANLPQQILAINATNDPIPIRRRTELSLPAPQVSDGELEELVKMGAQAQAHAAGGSTSALLGDYSEAMPTPTPMRTPATPVGEDVVMQEARNLAVLSSGQTPLLGGESPHLQEGTGFGGSAPRQNRMTTPSAMGAGGGGGGGGGGGAGGMGGSTPVPGTPSTLGLNDDASMASMSPMGSVSSFGGGPVGSKEERARERRKKEELRAKLSGLPAPQYEYELVAPDVMEEADGAPLREEDAADRDARLLAEQAAREEAEFRKRSQAVRRDLPRPGVSV</sequence>
<dbReference type="OrthoDB" id="1410009at2759"/>
<dbReference type="EMBL" id="FN649755">
    <property type="protein sequence ID" value="CBJ31371.1"/>
    <property type="molecule type" value="Genomic_DNA"/>
</dbReference>
<feature type="domain" description="Pre-mRNA splicing factor component Cdc5p/Cef1 C-terminal" evidence="4">
    <location>
        <begin position="163"/>
        <end position="311"/>
    </location>
</feature>
<dbReference type="InterPro" id="IPR047242">
    <property type="entry name" value="CDC5L/Cef1"/>
</dbReference>
<evidence type="ECO:0000313" key="5">
    <source>
        <dbReference type="EMBL" id="CBJ31371.1"/>
    </source>
</evidence>
<dbReference type="GO" id="GO:0003677">
    <property type="term" value="F:DNA binding"/>
    <property type="evidence" value="ECO:0007669"/>
    <property type="project" value="UniProtKB-KW"/>
</dbReference>
<evidence type="ECO:0000256" key="1">
    <source>
        <dbReference type="ARBA" id="ARBA00023125"/>
    </source>
</evidence>
<organism evidence="5 6">
    <name type="scientific">Ectocarpus siliculosus</name>
    <name type="common">Brown alga</name>
    <name type="synonym">Conferva siliculosa</name>
    <dbReference type="NCBI Taxonomy" id="2880"/>
    <lineage>
        <taxon>Eukaryota</taxon>
        <taxon>Sar</taxon>
        <taxon>Stramenopiles</taxon>
        <taxon>Ochrophyta</taxon>
        <taxon>PX clade</taxon>
        <taxon>Phaeophyceae</taxon>
        <taxon>Ectocarpales</taxon>
        <taxon>Ectocarpaceae</taxon>
        <taxon>Ectocarpus</taxon>
    </lineage>
</organism>
<dbReference type="STRING" id="2880.D7FTA5"/>
<dbReference type="InParanoid" id="D7FTA5"/>
<evidence type="ECO:0000259" key="4">
    <source>
        <dbReference type="Pfam" id="PF11831"/>
    </source>
</evidence>
<dbReference type="InterPro" id="IPR021786">
    <property type="entry name" value="Cdc5p/Cef1_C"/>
</dbReference>
<accession>D7FTA5</accession>
<gene>
    <name evidence="5" type="ORF">Esi_0248_0012</name>
</gene>
<dbReference type="Proteomes" id="UP000002630">
    <property type="component" value="Linkage Group LG30"/>
</dbReference>
<evidence type="ECO:0000256" key="3">
    <source>
        <dbReference type="SAM" id="MobiDB-lite"/>
    </source>
</evidence>
<evidence type="ECO:0000256" key="2">
    <source>
        <dbReference type="ARBA" id="ARBA00023242"/>
    </source>
</evidence>
<feature type="region of interest" description="Disordered" evidence="3">
    <location>
        <begin position="293"/>
        <end position="315"/>
    </location>
</feature>
<dbReference type="PANTHER" id="PTHR45885:SF1">
    <property type="entry name" value="CELL DIVISION CYCLE 5-LIKE PROTEIN"/>
    <property type="match status" value="1"/>
</dbReference>
<feature type="region of interest" description="Disordered" evidence="3">
    <location>
        <begin position="138"/>
        <end position="254"/>
    </location>
</feature>
<dbReference type="PANTHER" id="PTHR45885">
    <property type="entry name" value="CELL DIVISION CYCLE 5-LIKE PROTEIN"/>
    <property type="match status" value="1"/>
</dbReference>
<name>D7FTA5_ECTSI</name>
<proteinExistence type="predicted"/>
<dbReference type="GO" id="GO:0000398">
    <property type="term" value="P:mRNA splicing, via spliceosome"/>
    <property type="evidence" value="ECO:0007669"/>
    <property type="project" value="InterPro"/>
</dbReference>
<feature type="compositionally biased region" description="Basic and acidic residues" evidence="3">
    <location>
        <begin position="15"/>
        <end position="34"/>
    </location>
</feature>